<dbReference type="Proteomes" id="UP000285379">
    <property type="component" value="Unassembled WGS sequence"/>
</dbReference>
<organism evidence="2 3">
    <name type="scientific">Phocaeicola vulgatus</name>
    <name type="common">Bacteroides vulgatus</name>
    <dbReference type="NCBI Taxonomy" id="821"/>
    <lineage>
        <taxon>Bacteria</taxon>
        <taxon>Pseudomonadati</taxon>
        <taxon>Bacteroidota</taxon>
        <taxon>Bacteroidia</taxon>
        <taxon>Bacteroidales</taxon>
        <taxon>Bacteroidaceae</taxon>
        <taxon>Phocaeicola</taxon>
    </lineage>
</organism>
<reference evidence="2 3" key="1">
    <citation type="submission" date="2018-08" db="EMBL/GenBank/DDBJ databases">
        <title>A genome reference for cultivated species of the human gut microbiota.</title>
        <authorList>
            <person name="Zou Y."/>
            <person name="Xue W."/>
            <person name="Luo G."/>
        </authorList>
    </citation>
    <scope>NUCLEOTIDE SEQUENCE [LARGE SCALE GENOMIC DNA]</scope>
    <source>
        <strain evidence="2 3">AF14-8</strain>
    </source>
</reference>
<dbReference type="InterPro" id="IPR004919">
    <property type="entry name" value="GmrSD_N"/>
</dbReference>
<comment type="caution">
    <text evidence="2">The sequence shown here is derived from an EMBL/GenBank/DDBJ whole genome shotgun (WGS) entry which is preliminary data.</text>
</comment>
<feature type="domain" description="GmrSD restriction endonucleases N-terminal" evidence="1">
    <location>
        <begin position="16"/>
        <end position="257"/>
    </location>
</feature>
<dbReference type="Pfam" id="PF03235">
    <property type="entry name" value="GmrSD_N"/>
    <property type="match status" value="1"/>
</dbReference>
<dbReference type="EMBL" id="QRYT01000066">
    <property type="protein sequence ID" value="RGV04010.1"/>
    <property type="molecule type" value="Genomic_DNA"/>
</dbReference>
<evidence type="ECO:0000313" key="3">
    <source>
        <dbReference type="Proteomes" id="UP000285379"/>
    </source>
</evidence>
<protein>
    <submittedName>
        <fullName evidence="2">DUF262 domain-containing protein</fullName>
    </submittedName>
</protein>
<proteinExistence type="predicted"/>
<evidence type="ECO:0000313" key="2">
    <source>
        <dbReference type="EMBL" id="RGV04010.1"/>
    </source>
</evidence>
<sequence length="849" mass="100433">MSTNNEYKGERLSFFKLFSQKNYKLVVPIIQRDYVQGRTNDDTNEVRNEFLDSLYSYLDENRPNRDLDFVYGTLQAGPNEDYIHFIPLDGQQRLTTLFLLHWFLSQISQNEEAKNIFKAKMTSGKKSLFTYETRQSSTDFCDALMQATIDMGQLVAIKEKDNKDTPSLSATLKNEPWFFRFWKNDPTIQSMLVMLDAIYHKFIGHEEFFERLLDEENPIVTFIFMDLKEYKLTDDLYIKMNSRGKPLSKFENFKAKFEQYLKQFDGNKSVHSREFTLNFNNKENLVGLQQYFSFNIDTKWVTLLWQYCKEGKQDRIDSHIENLFRVIVTNYYASIVKLQNKNTSDPTFDVLTGGDRSLTFAKYEETKVLTYDAILAVIDSLDALYNGNQKIAHYISVDYKDYYDEDEIFNKAIENKLSRAERMQFFAYVQYLIHHRNKIDSLNEWMRVIHNLTHPDNTIADGNDDLARGIKSIEKLIPHAPNIIQYLREASSIDGFSKHQSSEECIKAHLVEKPAWRELIEGAEKHHYFNGQIGFLLEFSGICEYYHTNKHLDWSNSENKTFKNAFIRYSKIGKFVFDLNEKGVRFNDKDFCFERAVLAHGDYLLEGNTDYWNLLSTETVAKNVKRDLSWKRMLRMGDDKVMQKGKKLVKATFDDIADLNDIIGSLERLCIPQTEEEWRNTLISSPKMFKVCEKGFIYISKEEILLLGKWYLNHYHSELFTYHLWVEKFKDEDIFFEGFCKEYAWQKRSDISPHISIKDFSYKHNKYSIEIYTVLNANHDFDKFQLTFGFNNENKFDYPDEIIEILKELGIENEDETVNWFSWYCKSENSILSKTKYLADALFQLKQKK</sequence>
<gene>
    <name evidence="2" type="ORF">DWW27_19945</name>
</gene>
<accession>A0A412VES9</accession>
<dbReference type="RefSeq" id="WP_117543617.1">
    <property type="nucleotide sequence ID" value="NZ_JABDSG010000052.1"/>
</dbReference>
<dbReference type="AlphaFoldDB" id="A0A412VES9"/>
<evidence type="ECO:0000259" key="1">
    <source>
        <dbReference type="Pfam" id="PF03235"/>
    </source>
</evidence>
<name>A0A412VES9_PHOVU</name>